<dbReference type="InterPro" id="IPR034139">
    <property type="entry name" value="TOPRIM_OLD"/>
</dbReference>
<evidence type="ECO:0000313" key="4">
    <source>
        <dbReference type="Proteomes" id="UP000249248"/>
    </source>
</evidence>
<dbReference type="GO" id="GO:0004519">
    <property type="term" value="F:endonuclease activity"/>
    <property type="evidence" value="ECO:0007669"/>
    <property type="project" value="UniProtKB-KW"/>
</dbReference>
<dbReference type="CDD" id="cd01026">
    <property type="entry name" value="TOPRIM_OLD"/>
    <property type="match status" value="1"/>
</dbReference>
<dbReference type="SUPFAM" id="SSF52540">
    <property type="entry name" value="P-loop containing nucleoside triphosphate hydrolases"/>
    <property type="match status" value="1"/>
</dbReference>
<dbReference type="Pfam" id="PF20469">
    <property type="entry name" value="OLD-like_TOPRIM"/>
    <property type="match status" value="1"/>
</dbReference>
<dbReference type="Gene3D" id="3.40.50.300">
    <property type="entry name" value="P-loop containing nucleotide triphosphate hydrolases"/>
    <property type="match status" value="1"/>
</dbReference>
<dbReference type="OrthoDB" id="9792800at2"/>
<evidence type="ECO:0000259" key="2">
    <source>
        <dbReference type="Pfam" id="PF20469"/>
    </source>
</evidence>
<dbReference type="PANTHER" id="PTHR43581:SF4">
    <property type="entry name" value="ATP_GTP PHOSPHATASE"/>
    <property type="match status" value="1"/>
</dbReference>
<dbReference type="AlphaFoldDB" id="A0A2W1N8Q0"/>
<gene>
    <name evidence="3" type="ORF">DNU06_17090</name>
</gene>
<dbReference type="RefSeq" id="WP_111064726.1">
    <property type="nucleotide sequence ID" value="NZ_JBHUCU010000033.1"/>
</dbReference>
<sequence length="666" mass="76497">MNSPYISKVIINNYKNFKDVEVNLNHKQVVIGENNVGKSNFIKAIQLILDRSYSDFDRVLDPSFFHDSIEDPEKNGVEINIQIEIKNYEKNRHLVSQLSDAVVSTTPPTLRITYKYYPIRDETNEIISYSYLIYKGTNEANLFTNEDRNFLNIHVIGALRDVERELNAKKRSPLYKLVQEYGIATEDLEKISTSIHSAAEEILNLDEISDIKKVIQNKFETLTGLQHDNQLNLSIYDTEIERLLYTIQLYMGVKNRPVSELSLGLANILFISMIMLLLKDKTIPRIIKTADFEKYKAKDPLFLINNYYNLSESGSNYLIIEELLDEEELYTFFNKHNSRPHTVTILAIEEPEAHLHPILQRLIYREILHKSETSVVFTTHSPYITSVAPIDSIVYGKYSNNQTKLYSTVGLNIDANDKIDIERYLDAKRGEIYFGKGVILVEGITEEYMVPEVANLLGTNLDDYGIVICNIHSTNFKPYVQILQALNIPWCLITDGDCYKNIASINGDGQQETKKKYHEIVVETDSIGFRGTELISKILTDLDICTSVDLEIEEGSDLQSKLSEYNCFVGYYTNEVDTMTKSNTSDLEVFKKVYSELRPGGAKQQQNFDNELDSENYWKALKKIDDNISKGRFAQRFASNIKLEMVPQYIQSAITFIIDSVKDNHE</sequence>
<keyword evidence="3" id="KW-0378">Hydrolase</keyword>
<feature type="domain" description="Endonuclease GajA/Old nuclease/RecF-like AAA" evidence="1">
    <location>
        <begin position="5"/>
        <end position="384"/>
    </location>
</feature>
<dbReference type="InterPro" id="IPR051396">
    <property type="entry name" value="Bact_Antivir_Def_Nuclease"/>
</dbReference>
<name>A0A2W1N8Q0_9FLAO</name>
<dbReference type="InterPro" id="IPR041685">
    <property type="entry name" value="AAA_GajA/Old/RecF-like"/>
</dbReference>
<accession>A0A2W1N8Q0</accession>
<dbReference type="PANTHER" id="PTHR43581">
    <property type="entry name" value="ATP/GTP PHOSPHATASE"/>
    <property type="match status" value="1"/>
</dbReference>
<keyword evidence="3" id="KW-0255">Endonuclease</keyword>
<evidence type="ECO:0000259" key="1">
    <source>
        <dbReference type="Pfam" id="PF13175"/>
    </source>
</evidence>
<proteinExistence type="predicted"/>
<dbReference type="InterPro" id="IPR027417">
    <property type="entry name" value="P-loop_NTPase"/>
</dbReference>
<organism evidence="3 4">
    <name type="scientific">Putridiphycobacter roseus</name>
    <dbReference type="NCBI Taxonomy" id="2219161"/>
    <lineage>
        <taxon>Bacteria</taxon>
        <taxon>Pseudomonadati</taxon>
        <taxon>Bacteroidota</taxon>
        <taxon>Flavobacteriia</taxon>
        <taxon>Flavobacteriales</taxon>
        <taxon>Crocinitomicaceae</taxon>
        <taxon>Putridiphycobacter</taxon>
    </lineage>
</organism>
<reference evidence="3 4" key="1">
    <citation type="submission" date="2018-06" db="EMBL/GenBank/DDBJ databases">
        <title>The draft genome sequence of Crocinitomix sp. SM1701.</title>
        <authorList>
            <person name="Zhang X."/>
        </authorList>
    </citation>
    <scope>NUCLEOTIDE SEQUENCE [LARGE SCALE GENOMIC DNA]</scope>
    <source>
        <strain evidence="3 4">SM1701</strain>
    </source>
</reference>
<comment type="caution">
    <text evidence="3">The sequence shown here is derived from an EMBL/GenBank/DDBJ whole genome shotgun (WGS) entry which is preliminary data.</text>
</comment>
<feature type="domain" description="OLD protein-like TOPRIM" evidence="2">
    <location>
        <begin position="434"/>
        <end position="497"/>
    </location>
</feature>
<dbReference type="Proteomes" id="UP000249248">
    <property type="component" value="Unassembled WGS sequence"/>
</dbReference>
<keyword evidence="3" id="KW-0540">Nuclease</keyword>
<evidence type="ECO:0000313" key="3">
    <source>
        <dbReference type="EMBL" id="PZE15625.1"/>
    </source>
</evidence>
<keyword evidence="4" id="KW-1185">Reference proteome</keyword>
<protein>
    <submittedName>
        <fullName evidence="3">ATP-dependent endonuclease</fullName>
    </submittedName>
</protein>
<dbReference type="EMBL" id="QKSB01000025">
    <property type="protein sequence ID" value="PZE15625.1"/>
    <property type="molecule type" value="Genomic_DNA"/>
</dbReference>
<dbReference type="Pfam" id="PF13175">
    <property type="entry name" value="AAA_15"/>
    <property type="match status" value="1"/>
</dbReference>